<keyword evidence="3" id="KW-1185">Reference proteome</keyword>
<dbReference type="SUPFAM" id="SSF51726">
    <property type="entry name" value="UROD/MetE-like"/>
    <property type="match status" value="1"/>
</dbReference>
<dbReference type="Pfam" id="PF01208">
    <property type="entry name" value="URO-D"/>
    <property type="match status" value="1"/>
</dbReference>
<evidence type="ECO:0000313" key="2">
    <source>
        <dbReference type="EMBL" id="CAK9038845.1"/>
    </source>
</evidence>
<evidence type="ECO:0000259" key="1">
    <source>
        <dbReference type="PROSITE" id="PS00906"/>
    </source>
</evidence>
<accession>A0ABP0LI77</accession>
<proteinExistence type="predicted"/>
<evidence type="ECO:0000313" key="3">
    <source>
        <dbReference type="Proteomes" id="UP001642484"/>
    </source>
</evidence>
<sequence length="164" mass="18128">YSIHWHVRRSVGLITMDSLDFAVRPPTVGRAIGLAGCGNASSRVSLASASRSGGMAVAVATLALAHHTRQRRTERMKQIQLKAELKAAAKVATSRETPAPHDLLLRVASGEVGDHTPVWLMRQAGRYMKAFRAYSERYPFRQRSETPAMATELSLQCWRQMLGL</sequence>
<name>A0ABP0LI77_9DINO</name>
<dbReference type="Proteomes" id="UP001642484">
    <property type="component" value="Unassembled WGS sequence"/>
</dbReference>
<dbReference type="PANTHER" id="PTHR21091:SF174">
    <property type="entry name" value="UROPORPHYRINOGEN DECARBOXYLASE"/>
    <property type="match status" value="1"/>
</dbReference>
<dbReference type="PANTHER" id="PTHR21091">
    <property type="entry name" value="METHYLTETRAHYDROFOLATE:HOMOCYSTEINE METHYLTRANSFERASE RELATED"/>
    <property type="match status" value="1"/>
</dbReference>
<gene>
    <name evidence="2" type="ORF">CCMP2556_LOCUS21184</name>
</gene>
<dbReference type="EMBL" id="CAXAMN010012703">
    <property type="protein sequence ID" value="CAK9038845.1"/>
    <property type="molecule type" value="Genomic_DNA"/>
</dbReference>
<feature type="non-terminal residue" evidence="2">
    <location>
        <position position="1"/>
    </location>
</feature>
<organism evidence="2 3">
    <name type="scientific">Durusdinium trenchii</name>
    <dbReference type="NCBI Taxonomy" id="1381693"/>
    <lineage>
        <taxon>Eukaryota</taxon>
        <taxon>Sar</taxon>
        <taxon>Alveolata</taxon>
        <taxon>Dinophyceae</taxon>
        <taxon>Suessiales</taxon>
        <taxon>Symbiodiniaceae</taxon>
        <taxon>Durusdinium</taxon>
    </lineage>
</organism>
<dbReference type="InterPro" id="IPR038071">
    <property type="entry name" value="UROD/MetE-like_sf"/>
</dbReference>
<dbReference type="PROSITE" id="PS00906">
    <property type="entry name" value="UROD_1"/>
    <property type="match status" value="1"/>
</dbReference>
<protein>
    <recommendedName>
        <fullName evidence="1">Uroporphyrinogen decarboxylase (URO-D) domain-containing protein</fullName>
    </recommendedName>
</protein>
<dbReference type="InterPro" id="IPR000257">
    <property type="entry name" value="Uroporphyrinogen_deCOase"/>
</dbReference>
<reference evidence="2 3" key="1">
    <citation type="submission" date="2024-02" db="EMBL/GenBank/DDBJ databases">
        <authorList>
            <person name="Chen Y."/>
            <person name="Shah S."/>
            <person name="Dougan E. K."/>
            <person name="Thang M."/>
            <person name="Chan C."/>
        </authorList>
    </citation>
    <scope>NUCLEOTIDE SEQUENCE [LARGE SCALE GENOMIC DNA]</scope>
</reference>
<feature type="domain" description="Uroporphyrinogen decarboxylase (URO-D)" evidence="1">
    <location>
        <begin position="117"/>
        <end position="126"/>
    </location>
</feature>
<dbReference type="Gene3D" id="3.20.20.210">
    <property type="match status" value="1"/>
</dbReference>
<comment type="caution">
    <text evidence="2">The sequence shown here is derived from an EMBL/GenBank/DDBJ whole genome shotgun (WGS) entry which is preliminary data.</text>
</comment>